<dbReference type="EMBL" id="CABVHQ010000031">
    <property type="protein sequence ID" value="VVO09128.1"/>
    <property type="molecule type" value="Genomic_DNA"/>
</dbReference>
<feature type="transmembrane region" description="Helical" evidence="13">
    <location>
        <begin position="139"/>
        <end position="165"/>
    </location>
</feature>
<gene>
    <name evidence="15" type="primary">flhB_1</name>
    <name evidence="13" type="synonym">flhB</name>
    <name evidence="15" type="ORF">PS691_03257</name>
</gene>
<evidence type="ECO:0000256" key="7">
    <source>
        <dbReference type="ARBA" id="ARBA00022795"/>
    </source>
</evidence>
<comment type="similarity">
    <text evidence="2 13">Belongs to the type III secretion exporter family.</text>
</comment>
<dbReference type="Gene3D" id="3.40.1690.10">
    <property type="entry name" value="secretion proteins EscU"/>
    <property type="match status" value="1"/>
</dbReference>
<feature type="region of interest" description="Disordered" evidence="14">
    <location>
        <begin position="358"/>
        <end position="378"/>
    </location>
</feature>
<evidence type="ECO:0000256" key="12">
    <source>
        <dbReference type="ARBA" id="ARBA00025078"/>
    </source>
</evidence>
<evidence type="ECO:0000256" key="13">
    <source>
        <dbReference type="RuleBase" id="RU364091"/>
    </source>
</evidence>
<dbReference type="Gene3D" id="6.10.250.2080">
    <property type="match status" value="1"/>
</dbReference>
<dbReference type="GO" id="GO:0009306">
    <property type="term" value="P:protein secretion"/>
    <property type="evidence" value="ECO:0007669"/>
    <property type="project" value="InterPro"/>
</dbReference>
<keyword evidence="6 13" id="KW-0812">Transmembrane</keyword>
<dbReference type="PANTHER" id="PTHR30531:SF12">
    <property type="entry name" value="FLAGELLAR BIOSYNTHETIC PROTEIN FLHB"/>
    <property type="match status" value="1"/>
</dbReference>
<dbReference type="InterPro" id="IPR006135">
    <property type="entry name" value="T3SS_substrate_exporter"/>
</dbReference>
<dbReference type="AlphaFoldDB" id="A0A5E7D4W3"/>
<evidence type="ECO:0000256" key="6">
    <source>
        <dbReference type="ARBA" id="ARBA00022692"/>
    </source>
</evidence>
<dbReference type="FunFam" id="3.40.1690.10:FF:000001">
    <property type="entry name" value="Flagellar biosynthetic protein FlhB"/>
    <property type="match status" value="1"/>
</dbReference>
<dbReference type="PANTHER" id="PTHR30531">
    <property type="entry name" value="FLAGELLAR BIOSYNTHETIC PROTEIN FLHB"/>
    <property type="match status" value="1"/>
</dbReference>
<dbReference type="Pfam" id="PF01312">
    <property type="entry name" value="Bac_export_2"/>
    <property type="match status" value="1"/>
</dbReference>
<feature type="transmembrane region" description="Helical" evidence="13">
    <location>
        <begin position="196"/>
        <end position="216"/>
    </location>
</feature>
<evidence type="ECO:0000256" key="10">
    <source>
        <dbReference type="ARBA" id="ARBA00023136"/>
    </source>
</evidence>
<keyword evidence="7 13" id="KW-1005">Bacterial flagellum biogenesis</keyword>
<keyword evidence="4 13" id="KW-0813">Transport</keyword>
<evidence type="ECO:0000256" key="2">
    <source>
        <dbReference type="ARBA" id="ARBA00010690"/>
    </source>
</evidence>
<evidence type="ECO:0000256" key="1">
    <source>
        <dbReference type="ARBA" id="ARBA00004651"/>
    </source>
</evidence>
<evidence type="ECO:0000256" key="3">
    <source>
        <dbReference type="ARBA" id="ARBA00021622"/>
    </source>
</evidence>
<keyword evidence="5 13" id="KW-1003">Cell membrane</keyword>
<organism evidence="15 16">
    <name type="scientific">Pseudomonas fluorescens</name>
    <dbReference type="NCBI Taxonomy" id="294"/>
    <lineage>
        <taxon>Bacteria</taxon>
        <taxon>Pseudomonadati</taxon>
        <taxon>Pseudomonadota</taxon>
        <taxon>Gammaproteobacteria</taxon>
        <taxon>Pseudomonadales</taxon>
        <taxon>Pseudomonadaceae</taxon>
        <taxon>Pseudomonas</taxon>
    </lineage>
</organism>
<feature type="transmembrane region" description="Helical" evidence="13">
    <location>
        <begin position="34"/>
        <end position="56"/>
    </location>
</feature>
<dbReference type="RefSeq" id="WP_150643178.1">
    <property type="nucleotide sequence ID" value="NZ_CABVHQ010000031.1"/>
</dbReference>
<feature type="transmembrane region" description="Helical" evidence="13">
    <location>
        <begin position="97"/>
        <end position="118"/>
    </location>
</feature>
<evidence type="ECO:0000256" key="5">
    <source>
        <dbReference type="ARBA" id="ARBA00022475"/>
    </source>
</evidence>
<dbReference type="PRINTS" id="PR00950">
    <property type="entry name" value="TYPE3IMSPROT"/>
</dbReference>
<evidence type="ECO:0000256" key="8">
    <source>
        <dbReference type="ARBA" id="ARBA00022927"/>
    </source>
</evidence>
<keyword evidence="9 13" id="KW-1133">Transmembrane helix</keyword>
<keyword evidence="15" id="KW-0966">Cell projection</keyword>
<dbReference type="GO" id="GO:0044780">
    <property type="term" value="P:bacterial-type flagellum assembly"/>
    <property type="evidence" value="ECO:0007669"/>
    <property type="project" value="InterPro"/>
</dbReference>
<dbReference type="Proteomes" id="UP000337909">
    <property type="component" value="Unassembled WGS sequence"/>
</dbReference>
<reference evidence="15 16" key="1">
    <citation type="submission" date="2019-09" db="EMBL/GenBank/DDBJ databases">
        <authorList>
            <person name="Chandra G."/>
            <person name="Truman W A."/>
        </authorList>
    </citation>
    <scope>NUCLEOTIDE SEQUENCE [LARGE SCALE GENOMIC DNA]</scope>
    <source>
        <strain evidence="15">PS691</strain>
    </source>
</reference>
<dbReference type="InterPro" id="IPR029025">
    <property type="entry name" value="T3SS_substrate_exporter_C"/>
</dbReference>
<feature type="region of interest" description="Disordered" evidence="14">
    <location>
        <begin position="1"/>
        <end position="27"/>
    </location>
</feature>
<evidence type="ECO:0000313" key="16">
    <source>
        <dbReference type="Proteomes" id="UP000337909"/>
    </source>
</evidence>
<keyword evidence="11 13" id="KW-1006">Bacterial flagellum protein export</keyword>
<dbReference type="OrthoDB" id="9807950at2"/>
<dbReference type="InterPro" id="IPR006136">
    <property type="entry name" value="FlhB"/>
</dbReference>
<sequence length="378" mass="41658">MAESESGQDKTEDPTEKRKQESREKGEIARSKELNTLVVTLAGIGALLVFGGTLAIDLLEIMRLNFSLPREVLLNNGSMIQYLLHSGKIALGGLQPILTVLLIAAIVGPISLGGWLFAGSSLAPKFSRMNPASGLKRMFSSTALIELLKAFAKFFIVLCVALSVLSSDIDDLLRIAHEPLEQAIIHSVQLVGWSTLWIACGLLLIAAVDVPVQLYMSHKKLLMTKQEIRDEHKDSEGRPEVKQRIRQLRHDMSQRRMMASVPEADVIITNPTHYAVALKYDPEKGSAPVLLAKGSDFTALKIREIAVANDILLLESPALARSIYYSTELDQEIPAGLYLAVAQVLAYVYQIRQHRAGKGKRPEPLKDLPIPADLRRDS</sequence>
<evidence type="ECO:0000256" key="11">
    <source>
        <dbReference type="ARBA" id="ARBA00023225"/>
    </source>
</evidence>
<evidence type="ECO:0000256" key="4">
    <source>
        <dbReference type="ARBA" id="ARBA00022448"/>
    </source>
</evidence>
<protein>
    <recommendedName>
        <fullName evidence="3 13">Flagellar biosynthetic protein FlhB</fullName>
    </recommendedName>
</protein>
<comment type="subcellular location">
    <subcellularLocation>
        <location evidence="1">Cell membrane</location>
        <topology evidence="1">Multi-pass membrane protein</topology>
    </subcellularLocation>
</comment>
<keyword evidence="10 13" id="KW-0472">Membrane</keyword>
<dbReference type="SUPFAM" id="SSF160544">
    <property type="entry name" value="EscU C-terminal domain-like"/>
    <property type="match status" value="1"/>
</dbReference>
<keyword evidence="15" id="KW-0282">Flagellum</keyword>
<dbReference type="GO" id="GO:0005886">
    <property type="term" value="C:plasma membrane"/>
    <property type="evidence" value="ECO:0007669"/>
    <property type="project" value="UniProtKB-SubCell"/>
</dbReference>
<accession>A0A5E7D4W3</accession>
<evidence type="ECO:0000313" key="15">
    <source>
        <dbReference type="EMBL" id="VVO09128.1"/>
    </source>
</evidence>
<keyword evidence="15" id="KW-0969">Cilium</keyword>
<dbReference type="NCBIfam" id="TIGR00328">
    <property type="entry name" value="flhB"/>
    <property type="match status" value="1"/>
</dbReference>
<comment type="function">
    <text evidence="12 13">Required for formation of the rod structure in the basal body of the flagellar apparatus. Together with FliI and FliH, may constitute the export apparatus of flagellin.</text>
</comment>
<evidence type="ECO:0000256" key="14">
    <source>
        <dbReference type="SAM" id="MobiDB-lite"/>
    </source>
</evidence>
<keyword evidence="8 13" id="KW-0653">Protein transport</keyword>
<evidence type="ECO:0000256" key="9">
    <source>
        <dbReference type="ARBA" id="ARBA00022989"/>
    </source>
</evidence>
<feature type="compositionally biased region" description="Basic and acidic residues" evidence="14">
    <location>
        <begin position="7"/>
        <end position="27"/>
    </location>
</feature>
<proteinExistence type="inferred from homology"/>
<name>A0A5E7D4W3_PSEFL</name>